<keyword evidence="2" id="KW-0812">Transmembrane</keyword>
<dbReference type="AlphaFoldDB" id="A0A0N5D958"/>
<dbReference type="OrthoDB" id="5864499at2759"/>
<gene>
    <name evidence="3" type="ORF">TCLT_LOCUS9652</name>
</gene>
<feature type="transmembrane region" description="Helical" evidence="2">
    <location>
        <begin position="81"/>
        <end position="103"/>
    </location>
</feature>
<evidence type="ECO:0000256" key="1">
    <source>
        <dbReference type="SAM" id="MobiDB-lite"/>
    </source>
</evidence>
<dbReference type="WBParaSite" id="TCLT_0000966301-mRNA-1">
    <property type="protein sequence ID" value="TCLT_0000966301-mRNA-1"/>
    <property type="gene ID" value="TCLT_0000966301"/>
</dbReference>
<dbReference type="OMA" id="HILICHE"/>
<keyword evidence="2" id="KW-0472">Membrane</keyword>
<dbReference type="Proteomes" id="UP000276776">
    <property type="component" value="Unassembled WGS sequence"/>
</dbReference>
<reference evidence="3 4" key="2">
    <citation type="submission" date="2018-11" db="EMBL/GenBank/DDBJ databases">
        <authorList>
            <consortium name="Pathogen Informatics"/>
        </authorList>
    </citation>
    <scope>NUCLEOTIDE SEQUENCE [LARGE SCALE GENOMIC DNA]</scope>
</reference>
<keyword evidence="4" id="KW-1185">Reference proteome</keyword>
<feature type="region of interest" description="Disordered" evidence="1">
    <location>
        <begin position="249"/>
        <end position="277"/>
    </location>
</feature>
<evidence type="ECO:0000256" key="2">
    <source>
        <dbReference type="SAM" id="Phobius"/>
    </source>
</evidence>
<dbReference type="EMBL" id="UYYF01004847">
    <property type="protein sequence ID" value="VDN07302.1"/>
    <property type="molecule type" value="Genomic_DNA"/>
</dbReference>
<evidence type="ECO:0000313" key="5">
    <source>
        <dbReference type="WBParaSite" id="TCLT_0000966301-mRNA-1"/>
    </source>
</evidence>
<name>A0A0N5D958_THECL</name>
<feature type="compositionally biased region" description="Basic and acidic residues" evidence="1">
    <location>
        <begin position="268"/>
        <end position="277"/>
    </location>
</feature>
<accession>A0A0N5D958</accession>
<protein>
    <submittedName>
        <fullName evidence="3 5">Uncharacterized protein</fullName>
    </submittedName>
</protein>
<organism evidence="5">
    <name type="scientific">Thelazia callipaeda</name>
    <name type="common">Oriental eyeworm</name>
    <name type="synonym">Parasitic nematode</name>
    <dbReference type="NCBI Taxonomy" id="103827"/>
    <lineage>
        <taxon>Eukaryota</taxon>
        <taxon>Metazoa</taxon>
        <taxon>Ecdysozoa</taxon>
        <taxon>Nematoda</taxon>
        <taxon>Chromadorea</taxon>
        <taxon>Rhabditida</taxon>
        <taxon>Spirurina</taxon>
        <taxon>Spiruromorpha</taxon>
        <taxon>Thelazioidea</taxon>
        <taxon>Thelaziidae</taxon>
        <taxon>Thelazia</taxon>
    </lineage>
</organism>
<evidence type="ECO:0000313" key="4">
    <source>
        <dbReference type="Proteomes" id="UP000276776"/>
    </source>
</evidence>
<dbReference type="STRING" id="103827.A0A0N5D958"/>
<keyword evidence="2" id="KW-1133">Transmembrane helix</keyword>
<reference evidence="5" key="1">
    <citation type="submission" date="2017-02" db="UniProtKB">
        <authorList>
            <consortium name="WormBaseParasite"/>
        </authorList>
    </citation>
    <scope>IDENTIFICATION</scope>
</reference>
<sequence length="557" mass="63633">MMNMVNGYILYRLLVDNKNKSVPSRRHSMMPFSGGQLAHITQTSCTSYTEPFCSPVIQHVPIRKRLSSAGQRDSTGNLINFYLVFQILNILIVYLILITDYLIKLFDICSDEDPSSTINFNPYLCRRRRMSLLQTLRYQNRLLAEMGVECRGEIGQDNDTQVSHHQSLHKNRPSDLSLHSPLEAHSSKQTSSITKLKNKTIAFFGKRSLKKNQNIKERIPSVNSLKYLRNNAAEQPIYSSIEFSAKENRRFKSPSTNDSGHGSQGRYGIDDEHTDDKINDQCQGEIKSVVVVEQANESYIETRKQIAQHNNSNLARSLSCPQLGLNLRIYHEICRRAISTHQQIMSINNIEGEDVGETFGNFMPITEESFVIDKDNNCENVAGNNTPTKSVQSSSCEASEYIVENEYVKYAVKLHRNYNPFDEQNNMSGKEYLASNCSQYQQCLQRNMNNSKKQKLKLTNGLVVGQNFYVPLDMRKKLERSHVLNENTRSQDDDMYEAEKCAKSPSTERVTYQNYKIGLDYDAELDSSSLVYSSDEDDNDNLSLLMLDHYLPGKSSE</sequence>
<evidence type="ECO:0000313" key="3">
    <source>
        <dbReference type="EMBL" id="VDN07302.1"/>
    </source>
</evidence>
<proteinExistence type="predicted"/>
<feature type="region of interest" description="Disordered" evidence="1">
    <location>
        <begin position="155"/>
        <end position="193"/>
    </location>
</feature>